<dbReference type="Proteomes" id="UP001500582">
    <property type="component" value="Unassembled WGS sequence"/>
</dbReference>
<feature type="domain" description="TonB-dependent receptor plug" evidence="8">
    <location>
        <begin position="139"/>
        <end position="278"/>
    </location>
</feature>
<evidence type="ECO:0000256" key="5">
    <source>
        <dbReference type="ARBA" id="ARBA00023136"/>
    </source>
</evidence>
<dbReference type="InterPro" id="IPR037066">
    <property type="entry name" value="Plug_dom_sf"/>
</dbReference>
<evidence type="ECO:0000313" key="10">
    <source>
        <dbReference type="Proteomes" id="UP001500582"/>
    </source>
</evidence>
<keyword evidence="5 7" id="KW-0472">Membrane</keyword>
<keyword evidence="4 7" id="KW-0812">Transmembrane</keyword>
<dbReference type="NCBIfam" id="TIGR04056">
    <property type="entry name" value="OMP_RagA_SusC"/>
    <property type="match status" value="1"/>
</dbReference>
<evidence type="ECO:0000256" key="6">
    <source>
        <dbReference type="ARBA" id="ARBA00023237"/>
    </source>
</evidence>
<dbReference type="Pfam" id="PF13715">
    <property type="entry name" value="CarbopepD_reg_2"/>
    <property type="match status" value="1"/>
</dbReference>
<evidence type="ECO:0000313" key="9">
    <source>
        <dbReference type="EMBL" id="GAA4319991.1"/>
    </source>
</evidence>
<dbReference type="InterPro" id="IPR008969">
    <property type="entry name" value="CarboxyPept-like_regulatory"/>
</dbReference>
<evidence type="ECO:0000259" key="8">
    <source>
        <dbReference type="Pfam" id="PF07715"/>
    </source>
</evidence>
<proteinExistence type="inferred from homology"/>
<comment type="similarity">
    <text evidence="7">Belongs to the TonB-dependent receptor family.</text>
</comment>
<dbReference type="InterPro" id="IPR023997">
    <property type="entry name" value="TonB-dep_OMP_SusC/RagA_CS"/>
</dbReference>
<dbReference type="Gene3D" id="2.170.130.10">
    <property type="entry name" value="TonB-dependent receptor, plug domain"/>
    <property type="match status" value="1"/>
</dbReference>
<comment type="subcellular location">
    <subcellularLocation>
        <location evidence="1 7">Cell outer membrane</location>
        <topology evidence="1 7">Multi-pass membrane protein</topology>
    </subcellularLocation>
</comment>
<sequence length="1084" mass="118442">MDIHLIIKFYHMILLFYEKKFPRFLCIMLMLLVLEIPYVRAQNTGGIVTVSGTIKDESGPLPGAIVLVSGTNTGSSTDADGKFSIKITAGQTLTVKMLGYETKQVKVTGATTSLVVTLANDSKSLKEVVVIGYQQVARRSVSAAVTSINPRDIADIPAPTFDALLQGRVAGLNVQNFSGEPGVRSNVVLRGNTSVSRSIDNNTNSQSGKASLARAISGPLYVIDGVPQSTEDIAAINYGSGTSTDLLAGIPIGDIQSIDVLKDGSAAAVYGSRGANGVILITTKKGLPGKTQIGFSAYHGLTARPNLDKVLIGAEETRAKLDLINHYGNYTNLKNLPQILTDTLNNAFNNANDYRDGVYQTGRVDNYQVSLTGGSDIFTYRYGLNYYDEDGIIKKSGLKRYALNSNIGLNLSPKLKITTQIRFYRVDRPRSISDLSGGFSPFNGGYYASSPLPASNLYLSPEKRDFLFGNTSVQTDANTNNSITISPTIDWRISDKWLFNTVISYESANSRNDSYTPGYVRLSNEGIASSFSDNSYNYLLSNSLQFTTKIKEDHHINVLLGQNTEYHQYRSISAYADGIPNDQVNVVKIIDRNRSNAFSDLIESGIQTGFLRLNYDYKGRYLLSGVFNADASSKFGPGKRVGYFPSVSAGWIISDEPFMKSAASWLTMLKLRGSFGITGRQPDSGDNYLSFNAYRIGAGGFSGSDAQTYNGVSSISPNFDTGLSNKDLTWEHSKQYNLGIDLTILDGRFNFVADAYVKNTTEGIFSLNLPVTTGYSTIITNAIGTQNRGIEASVIANIFSPSSKFQWNTNFNIAYNKNEITSLPNGGRDIYLDHFVLRRGQSINEFNLFQQTGVYPTDADVPFNPVTGGVLNFYGYPFKGGDPIWKDSNGDGVLDATDYVPAGNPNPKYTGGFTNSFSYNNFTLSVFCTFTLGREIFNDYLVGKLSHLVPTDDGDPNPLHAITNNAFPDLTGINYWKNPGDIAQYPSLSSVSGTRYKYAASSNAWIESGNYMRIKTVSLAYAFQPAVLKKISISKLRVYGMVDNLHIFQKSNVPDAEQVDAFGLYNGSGYPIPKKFTLGVDLTF</sequence>
<evidence type="ECO:0000256" key="1">
    <source>
        <dbReference type="ARBA" id="ARBA00004571"/>
    </source>
</evidence>
<dbReference type="InterPro" id="IPR018247">
    <property type="entry name" value="EF_Hand_1_Ca_BS"/>
</dbReference>
<evidence type="ECO:0000256" key="2">
    <source>
        <dbReference type="ARBA" id="ARBA00022448"/>
    </source>
</evidence>
<dbReference type="InterPro" id="IPR036942">
    <property type="entry name" value="Beta-barrel_TonB_sf"/>
</dbReference>
<dbReference type="Gene3D" id="2.60.40.1120">
    <property type="entry name" value="Carboxypeptidase-like, regulatory domain"/>
    <property type="match status" value="1"/>
</dbReference>
<dbReference type="InterPro" id="IPR012910">
    <property type="entry name" value="Plug_dom"/>
</dbReference>
<dbReference type="PROSITE" id="PS52016">
    <property type="entry name" value="TONB_DEPENDENT_REC_3"/>
    <property type="match status" value="1"/>
</dbReference>
<dbReference type="EMBL" id="BAABFT010000004">
    <property type="protein sequence ID" value="GAA4319991.1"/>
    <property type="molecule type" value="Genomic_DNA"/>
</dbReference>
<dbReference type="PROSITE" id="PS00018">
    <property type="entry name" value="EF_HAND_1"/>
    <property type="match status" value="1"/>
</dbReference>
<evidence type="ECO:0000256" key="3">
    <source>
        <dbReference type="ARBA" id="ARBA00022452"/>
    </source>
</evidence>
<evidence type="ECO:0000256" key="7">
    <source>
        <dbReference type="PROSITE-ProRule" id="PRU01360"/>
    </source>
</evidence>
<dbReference type="NCBIfam" id="TIGR04057">
    <property type="entry name" value="SusC_RagA_signa"/>
    <property type="match status" value="1"/>
</dbReference>
<dbReference type="Pfam" id="PF07715">
    <property type="entry name" value="Plug"/>
    <property type="match status" value="1"/>
</dbReference>
<protein>
    <submittedName>
        <fullName evidence="9">TonB-dependent receptor</fullName>
    </submittedName>
</protein>
<name>A0ABP8G9L6_9SPHI</name>
<keyword evidence="10" id="KW-1185">Reference proteome</keyword>
<dbReference type="SUPFAM" id="SSF56935">
    <property type="entry name" value="Porins"/>
    <property type="match status" value="1"/>
</dbReference>
<comment type="caution">
    <text evidence="9">The sequence shown here is derived from an EMBL/GenBank/DDBJ whole genome shotgun (WGS) entry which is preliminary data.</text>
</comment>
<dbReference type="SUPFAM" id="SSF49464">
    <property type="entry name" value="Carboxypeptidase regulatory domain-like"/>
    <property type="match status" value="1"/>
</dbReference>
<accession>A0ABP8G9L6</accession>
<keyword evidence="2 7" id="KW-0813">Transport</keyword>
<keyword evidence="6 7" id="KW-0998">Cell outer membrane</keyword>
<keyword evidence="9" id="KW-0675">Receptor</keyword>
<organism evidence="9 10">
    <name type="scientific">Mucilaginibacter gynuensis</name>
    <dbReference type="NCBI Taxonomy" id="1302236"/>
    <lineage>
        <taxon>Bacteria</taxon>
        <taxon>Pseudomonadati</taxon>
        <taxon>Bacteroidota</taxon>
        <taxon>Sphingobacteriia</taxon>
        <taxon>Sphingobacteriales</taxon>
        <taxon>Sphingobacteriaceae</taxon>
        <taxon>Mucilaginibacter</taxon>
    </lineage>
</organism>
<dbReference type="InterPro" id="IPR039426">
    <property type="entry name" value="TonB-dep_rcpt-like"/>
</dbReference>
<dbReference type="Gene3D" id="2.40.170.20">
    <property type="entry name" value="TonB-dependent receptor, beta-barrel domain"/>
    <property type="match status" value="1"/>
</dbReference>
<reference evidence="10" key="1">
    <citation type="journal article" date="2019" name="Int. J. Syst. Evol. Microbiol.">
        <title>The Global Catalogue of Microorganisms (GCM) 10K type strain sequencing project: providing services to taxonomists for standard genome sequencing and annotation.</title>
        <authorList>
            <consortium name="The Broad Institute Genomics Platform"/>
            <consortium name="The Broad Institute Genome Sequencing Center for Infectious Disease"/>
            <person name="Wu L."/>
            <person name="Ma J."/>
        </authorList>
    </citation>
    <scope>NUCLEOTIDE SEQUENCE [LARGE SCALE GENOMIC DNA]</scope>
    <source>
        <strain evidence="10">JCM 17705</strain>
    </source>
</reference>
<evidence type="ECO:0000256" key="4">
    <source>
        <dbReference type="ARBA" id="ARBA00022692"/>
    </source>
</evidence>
<gene>
    <name evidence="9" type="ORF">GCM10023149_19020</name>
</gene>
<keyword evidence="3 7" id="KW-1134">Transmembrane beta strand</keyword>
<dbReference type="InterPro" id="IPR023996">
    <property type="entry name" value="TonB-dep_OMP_SusC/RagA"/>
</dbReference>